<feature type="region of interest" description="Disordered" evidence="1">
    <location>
        <begin position="102"/>
        <end position="121"/>
    </location>
</feature>
<dbReference type="EMBL" id="JAPTMU010000004">
    <property type="protein sequence ID" value="KAJ4945091.1"/>
    <property type="molecule type" value="Genomic_DNA"/>
</dbReference>
<evidence type="ECO:0000313" key="2">
    <source>
        <dbReference type="EMBL" id="KAJ4945091.1"/>
    </source>
</evidence>
<proteinExistence type="predicted"/>
<sequence>MADIEAKLRVIIADRIEKLVLPSGIPSTLEELQTVVKETFDISDEFSLQYFDSEFEDYFTLHKSDEIKHKDTVKVVYAEHITLNLVPLDECTDNSFLQHSTDAESTASNVDSSAGQSSSQDTIILSNRSATERCQPWPKQYPVPQFAFETEMILERATEDFKKNGTLLTNARVKSDILETLAKTIYTYTAYPSSAQISDVAEALVKKYPFLKEHGSFSGYYGWQQSIKYKMANYCTKLRGYGVPEVMCNALKRKRPADQKSTKNVKKPRKAELNYLPPYPAGEDEESQEQERIQLLSEVMKRDNNKLIKDKMAKTFAHRRKKIVNQSPSIEDIKARWPALFEASHIQDEFQRITMVQLDSKFMSKLDEHTPRLLKRFHSKGGSMGLQLQAIILMAPSNPSIDMSRGLVIRCLMVYLGESTDQLLKEILTKTNVTGPGCSKHDDLQSQEQCNQDIGIVVEGIKVLTALGTFSRACSLLIGLAYALNLAYPKEIRQTLEVFQKLFLELDCSKLSPKLNTLKNKLLA</sequence>
<keyword evidence="3" id="KW-1185">Reference proteome</keyword>
<protein>
    <submittedName>
        <fullName evidence="2">Uncharacterized protein</fullName>
    </submittedName>
</protein>
<comment type="caution">
    <text evidence="2">The sequence shown here is derived from an EMBL/GenBank/DDBJ whole genome shotgun (WGS) entry which is preliminary data.</text>
</comment>
<gene>
    <name evidence="2" type="ORF">JOQ06_013629</name>
</gene>
<organism evidence="2 3">
    <name type="scientific">Pogonophryne albipinna</name>
    <dbReference type="NCBI Taxonomy" id="1090488"/>
    <lineage>
        <taxon>Eukaryota</taxon>
        <taxon>Metazoa</taxon>
        <taxon>Chordata</taxon>
        <taxon>Craniata</taxon>
        <taxon>Vertebrata</taxon>
        <taxon>Euteleostomi</taxon>
        <taxon>Actinopterygii</taxon>
        <taxon>Neopterygii</taxon>
        <taxon>Teleostei</taxon>
        <taxon>Neoteleostei</taxon>
        <taxon>Acanthomorphata</taxon>
        <taxon>Eupercaria</taxon>
        <taxon>Perciformes</taxon>
        <taxon>Notothenioidei</taxon>
        <taxon>Pogonophryne</taxon>
    </lineage>
</organism>
<dbReference type="PANTHER" id="PTHR31025:SF25">
    <property type="entry name" value="ZINC FINGER (C2H2)-60"/>
    <property type="match status" value="1"/>
</dbReference>
<evidence type="ECO:0000256" key="1">
    <source>
        <dbReference type="SAM" id="MobiDB-lite"/>
    </source>
</evidence>
<dbReference type="AlphaFoldDB" id="A0AAD6BLQ9"/>
<dbReference type="PANTHER" id="PTHR31025">
    <property type="entry name" value="SI:CH211-196P9.1-RELATED"/>
    <property type="match status" value="1"/>
</dbReference>
<accession>A0AAD6BLQ9</accession>
<dbReference type="Proteomes" id="UP001219934">
    <property type="component" value="Unassembled WGS sequence"/>
</dbReference>
<feature type="region of interest" description="Disordered" evidence="1">
    <location>
        <begin position="254"/>
        <end position="288"/>
    </location>
</feature>
<evidence type="ECO:0000313" key="3">
    <source>
        <dbReference type="Proteomes" id="UP001219934"/>
    </source>
</evidence>
<reference evidence="2" key="1">
    <citation type="submission" date="2022-11" db="EMBL/GenBank/DDBJ databases">
        <title>Chromosome-level genome of Pogonophryne albipinna.</title>
        <authorList>
            <person name="Jo E."/>
        </authorList>
    </citation>
    <scope>NUCLEOTIDE SEQUENCE</scope>
    <source>
        <strain evidence="2">SGF0006</strain>
        <tissue evidence="2">Muscle</tissue>
    </source>
</reference>
<name>A0AAD6BLQ9_9TELE</name>